<comment type="caution">
    <text evidence="15">The sequence shown here is derived from an EMBL/GenBank/DDBJ whole genome shotgun (WGS) entry which is preliminary data.</text>
</comment>
<evidence type="ECO:0000256" key="12">
    <source>
        <dbReference type="PROSITE-ProRule" id="PRU00703"/>
    </source>
</evidence>
<dbReference type="PROSITE" id="PS51464">
    <property type="entry name" value="SIS"/>
    <property type="match status" value="1"/>
</dbReference>
<evidence type="ECO:0000256" key="8">
    <source>
        <dbReference type="ARBA" id="ARBA00060658"/>
    </source>
</evidence>
<feature type="domain" description="SIS" evidence="14">
    <location>
        <begin position="42"/>
        <end position="184"/>
    </location>
</feature>
<comment type="catalytic activity">
    <reaction evidence="9">
        <text>D-arabinose 5-phosphate = D-ribulose 5-phosphate</text>
        <dbReference type="Rhea" id="RHEA:23104"/>
        <dbReference type="ChEBI" id="CHEBI:57693"/>
        <dbReference type="ChEBI" id="CHEBI:58121"/>
        <dbReference type="EC" id="5.3.1.13"/>
    </reaction>
</comment>
<feature type="domain" description="CBS" evidence="13">
    <location>
        <begin position="210"/>
        <end position="268"/>
    </location>
</feature>
<dbReference type="AlphaFoldDB" id="A0A1B7I2U3"/>
<evidence type="ECO:0000313" key="16">
    <source>
        <dbReference type="Proteomes" id="UP000078504"/>
    </source>
</evidence>
<dbReference type="GO" id="GO:0009103">
    <property type="term" value="P:lipopolysaccharide biosynthetic process"/>
    <property type="evidence" value="ECO:0007669"/>
    <property type="project" value="UniProtKB-KW"/>
</dbReference>
<dbReference type="GO" id="GO:0046872">
    <property type="term" value="F:metal ion binding"/>
    <property type="evidence" value="ECO:0007669"/>
    <property type="project" value="UniProtKB-KW"/>
</dbReference>
<dbReference type="EMBL" id="LXEP01000015">
    <property type="protein sequence ID" value="OAT22449.1"/>
    <property type="molecule type" value="Genomic_DNA"/>
</dbReference>
<comment type="pathway">
    <text evidence="8">Carbohydrate biosynthesis; 3-deoxy-D-manno-octulosonate biosynthesis; 3-deoxy-D-manno-octulosonate from D-ribulose 5-phosphate: step 1/3.</text>
</comment>
<keyword evidence="10" id="KW-0862">Zinc</keyword>
<evidence type="ECO:0000256" key="6">
    <source>
        <dbReference type="ARBA" id="ARBA00023122"/>
    </source>
</evidence>
<evidence type="ECO:0000259" key="13">
    <source>
        <dbReference type="PROSITE" id="PS51371"/>
    </source>
</evidence>
<dbReference type="FunFam" id="3.10.580.10:FF:000007">
    <property type="entry name" value="Arabinose 5-phosphate isomerase"/>
    <property type="match status" value="1"/>
</dbReference>
<feature type="site" description="Catalytically relevant" evidence="11">
    <location>
        <position position="193"/>
    </location>
</feature>
<dbReference type="InterPro" id="IPR001347">
    <property type="entry name" value="SIS_dom"/>
</dbReference>
<dbReference type="NCBIfam" id="NF008141">
    <property type="entry name" value="PRK10892.1"/>
    <property type="match status" value="1"/>
</dbReference>
<dbReference type="Pfam" id="PF00571">
    <property type="entry name" value="CBS"/>
    <property type="match status" value="2"/>
</dbReference>
<protein>
    <recommendedName>
        <fullName evidence="9">Arabinose 5-phosphate isomerase</fullName>
        <shortName evidence="9">API</shortName>
        <ecNumber evidence="9">5.3.1.13</ecNumber>
    </recommendedName>
</protein>
<dbReference type="RefSeq" id="WP_064514093.1">
    <property type="nucleotide sequence ID" value="NZ_LXEP01000015.1"/>
</dbReference>
<comment type="pathway">
    <text evidence="1">Bacterial outer membrane biogenesis; lipopolysaccharide biosynthesis.</text>
</comment>
<evidence type="ECO:0000313" key="15">
    <source>
        <dbReference type="EMBL" id="OAT22449.1"/>
    </source>
</evidence>
<dbReference type="Proteomes" id="UP000078504">
    <property type="component" value="Unassembled WGS sequence"/>
</dbReference>
<evidence type="ECO:0000256" key="9">
    <source>
        <dbReference type="PIRNR" id="PIRNR004692"/>
    </source>
</evidence>
<dbReference type="InterPro" id="IPR050986">
    <property type="entry name" value="GutQ/KpsF_isomerases"/>
</dbReference>
<evidence type="ECO:0000256" key="10">
    <source>
        <dbReference type="PIRSR" id="PIRSR004692-2"/>
    </source>
</evidence>
<dbReference type="NCBIfam" id="TIGR00393">
    <property type="entry name" value="kpsF"/>
    <property type="match status" value="1"/>
</dbReference>
<dbReference type="PANTHER" id="PTHR42745:SF1">
    <property type="entry name" value="ARABINOSE 5-PHOSPHATE ISOMERASE KDSD"/>
    <property type="match status" value="1"/>
</dbReference>
<sequence>MSQIELQPGFDFQQAGKEVLKIEREGLDQLEQYINTDFSAACEKMFYCQGKVVVMGMGKSGHIGKKMAATFASTGTPSFFVHPGEASHGDLGMVSTQDIVIAISNSGESNEILALIPVLKRLQVPLICISSRPESSMGKAADVHLCVKVPQEACPLGLAPTSSTTATLVMGDALAVALLKARGFTAEDFALSHPGGALGRKLLLRVSDIMHTGNEIPHVSKDASLRDALLEITRKNMGMTVICDSLMKIEGIFTDGDLRRVFDMGVDLHSLNIADVMTVGGIRVRPTLLAVDALNLMQSRHITSVLVADGEQLLGVVHMHDMLRAGVV</sequence>
<gene>
    <name evidence="15" type="ORF">M977_01746</name>
</gene>
<evidence type="ECO:0000256" key="7">
    <source>
        <dbReference type="ARBA" id="ARBA00023235"/>
    </source>
</evidence>
<proteinExistence type="inferred from homology"/>
<evidence type="ECO:0000256" key="3">
    <source>
        <dbReference type="ARBA" id="ARBA00011881"/>
    </source>
</evidence>
<dbReference type="SUPFAM" id="SSF54631">
    <property type="entry name" value="CBS-domain pair"/>
    <property type="match status" value="1"/>
</dbReference>
<evidence type="ECO:0000256" key="1">
    <source>
        <dbReference type="ARBA" id="ARBA00004756"/>
    </source>
</evidence>
<keyword evidence="6 12" id="KW-0129">CBS domain</keyword>
<dbReference type="GO" id="GO:0097367">
    <property type="term" value="F:carbohydrate derivative binding"/>
    <property type="evidence" value="ECO:0007669"/>
    <property type="project" value="InterPro"/>
</dbReference>
<feature type="site" description="Catalytically relevant" evidence="11">
    <location>
        <position position="59"/>
    </location>
</feature>
<dbReference type="InterPro" id="IPR046342">
    <property type="entry name" value="CBS_dom_sf"/>
</dbReference>
<dbReference type="Gene3D" id="3.40.50.10490">
    <property type="entry name" value="Glucose-6-phosphate isomerase like protein, domain 1"/>
    <property type="match status" value="1"/>
</dbReference>
<comment type="similarity">
    <text evidence="2 9">Belongs to the SIS family. GutQ/KpsF subfamily.</text>
</comment>
<dbReference type="InterPro" id="IPR004800">
    <property type="entry name" value="KdsD/KpsF-type"/>
</dbReference>
<dbReference type="PATRIC" id="fig|1354253.4.peg.1775"/>
<dbReference type="Pfam" id="PF01380">
    <property type="entry name" value="SIS"/>
    <property type="match status" value="1"/>
</dbReference>
<dbReference type="EC" id="5.3.1.13" evidence="9"/>
<dbReference type="Gene3D" id="3.10.580.10">
    <property type="entry name" value="CBS-domain"/>
    <property type="match status" value="1"/>
</dbReference>
<dbReference type="FunFam" id="3.40.50.10490:FF:000011">
    <property type="entry name" value="Arabinose 5-phosphate isomerase"/>
    <property type="match status" value="1"/>
</dbReference>
<dbReference type="PANTHER" id="PTHR42745">
    <property type="match status" value="1"/>
</dbReference>
<dbReference type="SUPFAM" id="SSF53697">
    <property type="entry name" value="SIS domain"/>
    <property type="match status" value="1"/>
</dbReference>
<evidence type="ECO:0000256" key="11">
    <source>
        <dbReference type="PIRSR" id="PIRSR004692-3"/>
    </source>
</evidence>
<name>A0A1B7I2U3_9ENTR</name>
<keyword evidence="5" id="KW-0448">Lipopolysaccharide biosynthesis</keyword>
<organism evidence="15 16">
    <name type="scientific">Buttiauxella gaviniae ATCC 51604</name>
    <dbReference type="NCBI Taxonomy" id="1354253"/>
    <lineage>
        <taxon>Bacteria</taxon>
        <taxon>Pseudomonadati</taxon>
        <taxon>Pseudomonadota</taxon>
        <taxon>Gammaproteobacteria</taxon>
        <taxon>Enterobacterales</taxon>
        <taxon>Enterobacteriaceae</taxon>
        <taxon>Buttiauxella</taxon>
    </lineage>
</organism>
<dbReference type="PIRSF" id="PIRSF004692">
    <property type="entry name" value="KdsD_KpsF"/>
    <property type="match status" value="1"/>
</dbReference>
<dbReference type="InterPro" id="IPR046348">
    <property type="entry name" value="SIS_dom_sf"/>
</dbReference>
<dbReference type="InterPro" id="IPR000644">
    <property type="entry name" value="CBS_dom"/>
</dbReference>
<evidence type="ECO:0000256" key="5">
    <source>
        <dbReference type="ARBA" id="ARBA00022985"/>
    </source>
</evidence>
<keyword evidence="7 9" id="KW-0413">Isomerase</keyword>
<feature type="binding site" evidence="10">
    <location>
        <position position="82"/>
    </location>
    <ligand>
        <name>Zn(2+)</name>
        <dbReference type="ChEBI" id="CHEBI:29105"/>
    </ligand>
</feature>
<comment type="subunit">
    <text evidence="3">Homotetramer.</text>
</comment>
<feature type="domain" description="CBS" evidence="13">
    <location>
        <begin position="277"/>
        <end position="328"/>
    </location>
</feature>
<evidence type="ECO:0000256" key="2">
    <source>
        <dbReference type="ARBA" id="ARBA00008165"/>
    </source>
</evidence>
<dbReference type="GO" id="GO:0019146">
    <property type="term" value="F:arabinose-5-phosphate isomerase activity"/>
    <property type="evidence" value="ECO:0007669"/>
    <property type="project" value="UniProtKB-EC"/>
</dbReference>
<feature type="site" description="Catalytically relevant" evidence="11">
    <location>
        <position position="152"/>
    </location>
</feature>
<dbReference type="CDD" id="cd05014">
    <property type="entry name" value="SIS_Kpsf"/>
    <property type="match status" value="1"/>
</dbReference>
<keyword evidence="10" id="KW-0479">Metal-binding</keyword>
<accession>A0A1B7I2U3</accession>
<dbReference type="PROSITE" id="PS51371">
    <property type="entry name" value="CBS"/>
    <property type="match status" value="2"/>
</dbReference>
<reference evidence="15 16" key="1">
    <citation type="submission" date="2016-04" db="EMBL/GenBank/DDBJ databases">
        <title>ATOL: Assembling a taxonomically balanced genome-scale reconstruction of the evolutionary history of the Enterobacteriaceae.</title>
        <authorList>
            <person name="Plunkett G.III."/>
            <person name="Neeno-Eckwall E.C."/>
            <person name="Glasner J.D."/>
            <person name="Perna N.T."/>
        </authorList>
    </citation>
    <scope>NUCLEOTIDE SEQUENCE [LARGE SCALE GENOMIC DNA]</scope>
    <source>
        <strain evidence="15 16">ATCC 51604</strain>
    </source>
</reference>
<dbReference type="InterPro" id="IPR035474">
    <property type="entry name" value="SIS_Kpsf"/>
</dbReference>
<keyword evidence="4" id="KW-0677">Repeat</keyword>
<evidence type="ECO:0000259" key="14">
    <source>
        <dbReference type="PROSITE" id="PS51464"/>
    </source>
</evidence>
<evidence type="ECO:0000256" key="4">
    <source>
        <dbReference type="ARBA" id="ARBA00022737"/>
    </source>
</evidence>
<feature type="site" description="Catalytically relevant" evidence="11">
    <location>
        <position position="111"/>
    </location>
</feature>
<dbReference type="CDD" id="cd04604">
    <property type="entry name" value="CBS_pair_SIS_assoc"/>
    <property type="match status" value="1"/>
</dbReference>